<dbReference type="SUPFAM" id="SSF55874">
    <property type="entry name" value="ATPase domain of HSP90 chaperone/DNA topoisomerase II/histidine kinase"/>
    <property type="match status" value="1"/>
</dbReference>
<feature type="domain" description="Histidine kinase" evidence="5">
    <location>
        <begin position="1"/>
        <end position="158"/>
    </location>
</feature>
<keyword evidence="4" id="KW-0418">Kinase</keyword>
<reference evidence="7" key="1">
    <citation type="journal article" date="2019" name="Int. J. Syst. Evol. Microbiol.">
        <title>The Global Catalogue of Microorganisms (GCM) 10K type strain sequencing project: providing services to taxonomists for standard genome sequencing and annotation.</title>
        <authorList>
            <consortium name="The Broad Institute Genomics Platform"/>
            <consortium name="The Broad Institute Genome Sequencing Center for Infectious Disease"/>
            <person name="Wu L."/>
            <person name="Ma J."/>
        </authorList>
    </citation>
    <scope>NUCLEOTIDE SEQUENCE [LARGE SCALE GENOMIC DNA]</scope>
    <source>
        <strain evidence="7">JCM 19635</strain>
    </source>
</reference>
<keyword evidence="7" id="KW-1185">Reference proteome</keyword>
<evidence type="ECO:0000256" key="1">
    <source>
        <dbReference type="ARBA" id="ARBA00000085"/>
    </source>
</evidence>
<evidence type="ECO:0000256" key="4">
    <source>
        <dbReference type="ARBA" id="ARBA00022777"/>
    </source>
</evidence>
<dbReference type="Pfam" id="PF02518">
    <property type="entry name" value="HATPase_c"/>
    <property type="match status" value="1"/>
</dbReference>
<dbReference type="InterPro" id="IPR004358">
    <property type="entry name" value="Sig_transdc_His_kin-like_C"/>
</dbReference>
<dbReference type="InterPro" id="IPR005467">
    <property type="entry name" value="His_kinase_dom"/>
</dbReference>
<organism evidence="6 7">
    <name type="scientific">Hymenobacter humi</name>
    <dbReference type="NCBI Taxonomy" id="1411620"/>
    <lineage>
        <taxon>Bacteria</taxon>
        <taxon>Pseudomonadati</taxon>
        <taxon>Bacteroidota</taxon>
        <taxon>Cytophagia</taxon>
        <taxon>Cytophagales</taxon>
        <taxon>Hymenobacteraceae</taxon>
        <taxon>Hymenobacter</taxon>
    </lineage>
</organism>
<dbReference type="SMART" id="SM00387">
    <property type="entry name" value="HATPase_c"/>
    <property type="match status" value="1"/>
</dbReference>
<dbReference type="InterPro" id="IPR003594">
    <property type="entry name" value="HATPase_dom"/>
</dbReference>
<evidence type="ECO:0000259" key="5">
    <source>
        <dbReference type="PROSITE" id="PS50109"/>
    </source>
</evidence>
<dbReference type="Proteomes" id="UP001596513">
    <property type="component" value="Unassembled WGS sequence"/>
</dbReference>
<dbReference type="InterPro" id="IPR050351">
    <property type="entry name" value="BphY/WalK/GraS-like"/>
</dbReference>
<keyword evidence="3" id="KW-0808">Transferase</keyword>
<dbReference type="Gene3D" id="3.30.565.10">
    <property type="entry name" value="Histidine kinase-like ATPase, C-terminal domain"/>
    <property type="match status" value="1"/>
</dbReference>
<evidence type="ECO:0000313" key="7">
    <source>
        <dbReference type="Proteomes" id="UP001596513"/>
    </source>
</evidence>
<proteinExistence type="predicted"/>
<protein>
    <recommendedName>
        <fullName evidence="2">histidine kinase</fullName>
        <ecNumber evidence="2">2.7.13.3</ecNumber>
    </recommendedName>
</protein>
<gene>
    <name evidence="6" type="ORF">ACFQT0_20905</name>
</gene>
<name>A0ABW2U7T5_9BACT</name>
<keyword evidence="6" id="KW-0067">ATP-binding</keyword>
<sequence length="158" mass="17922">MGQVQRLPDLEAETVVMDELTQEVLQTLQPQVQAARGRITTDFSARSTVTYARSNLRTILLNLLSNSLKYADPARPCRVHLSMWVQEGRPVLMVEDNGLGFDLQRHRGELFHLFRRFHDHTEGTGVGLYLINRIVQSNGGRVEVESEVGEGTTFRVFL</sequence>
<dbReference type="PROSITE" id="PS50109">
    <property type="entry name" value="HIS_KIN"/>
    <property type="match status" value="1"/>
</dbReference>
<dbReference type="PRINTS" id="PR00344">
    <property type="entry name" value="BCTRLSENSOR"/>
</dbReference>
<dbReference type="GO" id="GO:0005524">
    <property type="term" value="F:ATP binding"/>
    <property type="evidence" value="ECO:0007669"/>
    <property type="project" value="UniProtKB-KW"/>
</dbReference>
<accession>A0ABW2U7T5</accession>
<dbReference type="InterPro" id="IPR036890">
    <property type="entry name" value="HATPase_C_sf"/>
</dbReference>
<dbReference type="PANTHER" id="PTHR42878">
    <property type="entry name" value="TWO-COMPONENT HISTIDINE KINASE"/>
    <property type="match status" value="1"/>
</dbReference>
<comment type="caution">
    <text evidence="6">The sequence shown here is derived from an EMBL/GenBank/DDBJ whole genome shotgun (WGS) entry which is preliminary data.</text>
</comment>
<dbReference type="RefSeq" id="WP_380205041.1">
    <property type="nucleotide sequence ID" value="NZ_JBHTEK010000001.1"/>
</dbReference>
<keyword evidence="6" id="KW-0547">Nucleotide-binding</keyword>
<dbReference type="EMBL" id="JBHTEK010000001">
    <property type="protein sequence ID" value="MFC7669545.1"/>
    <property type="molecule type" value="Genomic_DNA"/>
</dbReference>
<comment type="catalytic activity">
    <reaction evidence="1">
        <text>ATP + protein L-histidine = ADP + protein N-phospho-L-histidine.</text>
        <dbReference type="EC" id="2.7.13.3"/>
    </reaction>
</comment>
<dbReference type="EC" id="2.7.13.3" evidence="2"/>
<evidence type="ECO:0000313" key="6">
    <source>
        <dbReference type="EMBL" id="MFC7669545.1"/>
    </source>
</evidence>
<evidence type="ECO:0000256" key="3">
    <source>
        <dbReference type="ARBA" id="ARBA00022679"/>
    </source>
</evidence>
<dbReference type="PANTHER" id="PTHR42878:SF15">
    <property type="entry name" value="BACTERIOPHYTOCHROME"/>
    <property type="match status" value="1"/>
</dbReference>
<evidence type="ECO:0000256" key="2">
    <source>
        <dbReference type="ARBA" id="ARBA00012438"/>
    </source>
</evidence>